<dbReference type="SUPFAM" id="SSF55961">
    <property type="entry name" value="Bet v1-like"/>
    <property type="match status" value="1"/>
</dbReference>
<keyword evidence="2" id="KW-1185">Reference proteome</keyword>
<sequence length="168" mass="18650">MTSPTAPTRDQEPRLVVSRTLDAAPEAVFSLLTDPAQHHRLEPTDWVGEALDPQQGPITAEGQVFGIRMFHVNAGGEYHMHNRVIAYVPQRTLAWEPGQYDDSGELGTGGWTWRYDLEPAEGGTRVQITYDWSEVPDAMREQFGIPPFGPDYLERSLASLAEALGEDA</sequence>
<dbReference type="EMBL" id="JDYK01000019">
    <property type="protein sequence ID" value="EWS80129.1"/>
    <property type="molecule type" value="Genomic_DNA"/>
</dbReference>
<dbReference type="AlphaFoldDB" id="Z9JPN1"/>
<dbReference type="OrthoDB" id="6624781at2"/>
<accession>Z9JPN1</accession>
<proteinExistence type="predicted"/>
<dbReference type="PATRIC" id="fig|396014.3.peg.3118"/>
<evidence type="ECO:0000313" key="1">
    <source>
        <dbReference type="EMBL" id="EWS80129.1"/>
    </source>
</evidence>
<comment type="caution">
    <text evidence="1">The sequence shown here is derived from an EMBL/GenBank/DDBJ whole genome shotgun (WGS) entry which is preliminary data.</text>
</comment>
<protein>
    <submittedName>
        <fullName evidence="1">ATPase</fullName>
    </submittedName>
</protein>
<dbReference type="InterPro" id="IPR019587">
    <property type="entry name" value="Polyketide_cyclase/dehydratase"/>
</dbReference>
<name>Z9JPN1_9MICO</name>
<evidence type="ECO:0000313" key="2">
    <source>
        <dbReference type="Proteomes" id="UP000023067"/>
    </source>
</evidence>
<dbReference type="HOGENOM" id="CLU_112867_0_0_11"/>
<dbReference type="STRING" id="396014.BF93_05430"/>
<dbReference type="InterPro" id="IPR023393">
    <property type="entry name" value="START-like_dom_sf"/>
</dbReference>
<dbReference type="Proteomes" id="UP000023067">
    <property type="component" value="Unassembled WGS sequence"/>
</dbReference>
<dbReference type="Pfam" id="PF10604">
    <property type="entry name" value="Polyketide_cyc2"/>
    <property type="match status" value="1"/>
</dbReference>
<reference evidence="1 2" key="1">
    <citation type="submission" date="2014-02" db="EMBL/GenBank/DDBJ databases">
        <title>Genome sequence of Brachybacterium phenoliresistens strain W13A50.</title>
        <authorList>
            <person name="Wang X."/>
        </authorList>
    </citation>
    <scope>NUCLEOTIDE SEQUENCE [LARGE SCALE GENOMIC DNA]</scope>
    <source>
        <strain evidence="1 2">W13A50</strain>
    </source>
</reference>
<dbReference type="eggNOG" id="COG3832">
    <property type="taxonomic scope" value="Bacteria"/>
</dbReference>
<gene>
    <name evidence="1" type="ORF">BF93_05430</name>
</gene>
<dbReference type="Gene3D" id="3.30.530.20">
    <property type="match status" value="1"/>
</dbReference>
<dbReference type="RefSeq" id="WP_051487060.1">
    <property type="nucleotide sequence ID" value="NZ_KK070002.1"/>
</dbReference>
<organism evidence="1 2">
    <name type="scientific">Brachybacterium phenoliresistens</name>
    <dbReference type="NCBI Taxonomy" id="396014"/>
    <lineage>
        <taxon>Bacteria</taxon>
        <taxon>Bacillati</taxon>
        <taxon>Actinomycetota</taxon>
        <taxon>Actinomycetes</taxon>
        <taxon>Micrococcales</taxon>
        <taxon>Dermabacteraceae</taxon>
        <taxon>Brachybacterium</taxon>
    </lineage>
</organism>